<keyword evidence="3" id="KW-1185">Reference proteome</keyword>
<reference evidence="3" key="1">
    <citation type="journal article" date="2019" name="Int. J. Syst. Evol. Microbiol.">
        <title>The Global Catalogue of Microorganisms (GCM) 10K type strain sequencing project: providing services to taxonomists for standard genome sequencing and annotation.</title>
        <authorList>
            <consortium name="The Broad Institute Genomics Platform"/>
            <consortium name="The Broad Institute Genome Sequencing Center for Infectious Disease"/>
            <person name="Wu L."/>
            <person name="Ma J."/>
        </authorList>
    </citation>
    <scope>NUCLEOTIDE SEQUENCE [LARGE SCALE GENOMIC DNA]</scope>
    <source>
        <strain evidence="3">JCM 18409</strain>
    </source>
</reference>
<protein>
    <recommendedName>
        <fullName evidence="1">Fido domain-containing protein</fullName>
    </recommendedName>
</protein>
<dbReference type="InterPro" id="IPR036597">
    <property type="entry name" value="Fido-like_dom_sf"/>
</dbReference>
<name>A0ABP9IQU3_9ACTN</name>
<dbReference type="Gene3D" id="1.10.3290.10">
    <property type="entry name" value="Fido-like domain"/>
    <property type="match status" value="1"/>
</dbReference>
<evidence type="ECO:0000313" key="2">
    <source>
        <dbReference type="EMBL" id="GAA5004580.1"/>
    </source>
</evidence>
<evidence type="ECO:0000313" key="3">
    <source>
        <dbReference type="Proteomes" id="UP001501759"/>
    </source>
</evidence>
<proteinExistence type="predicted"/>
<dbReference type="InterPro" id="IPR003812">
    <property type="entry name" value="Fido"/>
</dbReference>
<dbReference type="EMBL" id="BAABKB010000004">
    <property type="protein sequence ID" value="GAA5004580.1"/>
    <property type="molecule type" value="Genomic_DNA"/>
</dbReference>
<dbReference type="PROSITE" id="PS51459">
    <property type="entry name" value="FIDO"/>
    <property type="match status" value="1"/>
</dbReference>
<gene>
    <name evidence="2" type="ORF">GCM10023335_20880</name>
</gene>
<dbReference type="SUPFAM" id="SSF140931">
    <property type="entry name" value="Fic-like"/>
    <property type="match status" value="1"/>
</dbReference>
<sequence>MNFDLSPGRLDWDQVDPDRHPFDGASAPQVVRALGPARCVPRRPDVPFADPAMSAWSRHEADPWADAMSYALVRHYGRWTVGWRWSHDEGDFDGGPVGNWCCPRDSITTPEETLPRVVAALCEWRGWLESLAGRFEAYPLDLAAVEDQRILWECAARNLIQQVTDRTGCGSGWQGHCHQVLAWFLSRWGVAPGVAEELVDQAIGGRFRSWTGPDRVLVDDVAERLALSLRPDDRAQPPAGPVPDHLQRWLTVRGTVPWQDLSDGDSDGGGDGPVIPSRDGAVDDILAFDGAVDSARAEGLLAALERVRADAARGAPLDFEVLRGWQQHVLNTSRPPSFRSLPAFAKEGRERYGIGPETRARLDACLAESAADAGGRLPLNVRAARAYLDVCFFHPFDDGNARSAFLTLVFVLAREGVALDAVTLLRRVTFRADDPKDALALARFVTVHLAQTRRRSCSAGS</sequence>
<evidence type="ECO:0000259" key="1">
    <source>
        <dbReference type="PROSITE" id="PS51459"/>
    </source>
</evidence>
<accession>A0ABP9IQU3</accession>
<dbReference type="Pfam" id="PF02661">
    <property type="entry name" value="Fic"/>
    <property type="match status" value="1"/>
</dbReference>
<feature type="domain" description="Fido" evidence="1">
    <location>
        <begin position="317"/>
        <end position="450"/>
    </location>
</feature>
<organism evidence="2 3">
    <name type="scientific">Streptomyces siamensis</name>
    <dbReference type="NCBI Taxonomy" id="1274986"/>
    <lineage>
        <taxon>Bacteria</taxon>
        <taxon>Bacillati</taxon>
        <taxon>Actinomycetota</taxon>
        <taxon>Actinomycetes</taxon>
        <taxon>Kitasatosporales</taxon>
        <taxon>Streptomycetaceae</taxon>
        <taxon>Streptomyces</taxon>
    </lineage>
</organism>
<dbReference type="RefSeq" id="WP_345645025.1">
    <property type="nucleotide sequence ID" value="NZ_BAABKB010000004.1"/>
</dbReference>
<comment type="caution">
    <text evidence="2">The sequence shown here is derived from an EMBL/GenBank/DDBJ whole genome shotgun (WGS) entry which is preliminary data.</text>
</comment>
<dbReference type="Proteomes" id="UP001501759">
    <property type="component" value="Unassembled WGS sequence"/>
</dbReference>